<dbReference type="Proteomes" id="UP000039324">
    <property type="component" value="Unassembled WGS sequence"/>
</dbReference>
<dbReference type="GO" id="GO:0005525">
    <property type="term" value="F:GTP binding"/>
    <property type="evidence" value="ECO:0007669"/>
    <property type="project" value="UniProtKB-KW"/>
</dbReference>
<proteinExistence type="inferred from homology"/>
<dbReference type="NCBIfam" id="TIGR00231">
    <property type="entry name" value="small_GTP"/>
    <property type="match status" value="1"/>
</dbReference>
<organism evidence="9 11">
    <name type="scientific">Plasmodiophora brassicae</name>
    <name type="common">Clubroot disease agent</name>
    <dbReference type="NCBI Taxonomy" id="37360"/>
    <lineage>
        <taxon>Eukaryota</taxon>
        <taxon>Sar</taxon>
        <taxon>Rhizaria</taxon>
        <taxon>Endomyxa</taxon>
        <taxon>Phytomyxea</taxon>
        <taxon>Plasmodiophorida</taxon>
        <taxon>Plasmodiophoridae</taxon>
        <taxon>Plasmodiophora</taxon>
    </lineage>
</organism>
<dbReference type="InterPro" id="IPR005225">
    <property type="entry name" value="Small_GTP-bd"/>
</dbReference>
<gene>
    <name evidence="9" type="ORF">PBRA_008998</name>
    <name evidence="10" type="ORF">PLBR_LOCUS7140</name>
</gene>
<evidence type="ECO:0000256" key="6">
    <source>
        <dbReference type="ARBA" id="ARBA00023288"/>
    </source>
</evidence>
<evidence type="ECO:0000256" key="5">
    <source>
        <dbReference type="ARBA" id="ARBA00023136"/>
    </source>
</evidence>
<sequence length="223" mass="24159">MSAGSRLRTRRQTEEALYAHLFKIVLVGDSSVGKSNLLARYTGHDFDPTRKSTIGVEFASTVVAIDNVSVKAQIWDTAGQERYRAIANSYYRGAVGVLLVFDVSARRSFLNLSRWMTELRKYAEDDVVIAIAGNKADLGAERREVDPDEVRQFAQENDVIAVDDVSAKDGTRVADAFETLIKAVFDRATAKGTLGNRAHPSAVLSVGSSSSSAPPLGQSSPCC</sequence>
<dbReference type="SUPFAM" id="SSF52540">
    <property type="entry name" value="P-loop containing nucleoside triphosphate hydrolases"/>
    <property type="match status" value="1"/>
</dbReference>
<dbReference type="Gene3D" id="3.40.50.300">
    <property type="entry name" value="P-loop containing nucleotide triphosphate hydrolases"/>
    <property type="match status" value="1"/>
</dbReference>
<dbReference type="PROSITE" id="PS51417">
    <property type="entry name" value="ARF"/>
    <property type="match status" value="1"/>
</dbReference>
<evidence type="ECO:0000313" key="11">
    <source>
        <dbReference type="Proteomes" id="UP000039324"/>
    </source>
</evidence>
<dbReference type="OrthoDB" id="308018at2759"/>
<evidence type="ECO:0000256" key="3">
    <source>
        <dbReference type="ARBA" id="ARBA00022741"/>
    </source>
</evidence>
<dbReference type="InterPro" id="IPR027417">
    <property type="entry name" value="P-loop_NTPase"/>
</dbReference>
<dbReference type="AlphaFoldDB" id="A0A0G4J4V3"/>
<name>A0A0G4J4V3_PLABS</name>
<dbReference type="OMA" id="CEHEARG"/>
<keyword evidence="3" id="KW-0547">Nucleotide-binding</keyword>
<dbReference type="InterPro" id="IPR050209">
    <property type="entry name" value="Rab_GTPases_membrane_traffic"/>
</dbReference>
<reference evidence="10 12" key="2">
    <citation type="submission" date="2018-03" db="EMBL/GenBank/DDBJ databases">
        <authorList>
            <person name="Fogelqvist J."/>
        </authorList>
    </citation>
    <scope>NUCLEOTIDE SEQUENCE [LARGE SCALE GENOMIC DNA]</scope>
</reference>
<evidence type="ECO:0000313" key="9">
    <source>
        <dbReference type="EMBL" id="CEP02414.1"/>
    </source>
</evidence>
<comment type="subcellular location">
    <subcellularLocation>
        <location evidence="1">Membrane</location>
        <topology evidence="1">Lipid-anchor</topology>
    </subcellularLocation>
</comment>
<accession>A0A0G4J4V3</accession>
<dbReference type="STRING" id="37360.A0A0G4J4V3"/>
<comment type="similarity">
    <text evidence="2">Belongs to the small GTPase superfamily. Rab family.</text>
</comment>
<dbReference type="Proteomes" id="UP000290189">
    <property type="component" value="Unassembled WGS sequence"/>
</dbReference>
<geneLocation type="mitochondrion" evidence="10"/>
<evidence type="ECO:0000256" key="2">
    <source>
        <dbReference type="ARBA" id="ARBA00006270"/>
    </source>
</evidence>
<dbReference type="SMART" id="SM00175">
    <property type="entry name" value="RAB"/>
    <property type="match status" value="1"/>
</dbReference>
<keyword evidence="4" id="KW-0342">GTP-binding</keyword>
<feature type="region of interest" description="Disordered" evidence="8">
    <location>
        <begin position="204"/>
        <end position="223"/>
    </location>
</feature>
<dbReference type="GO" id="GO:0016020">
    <property type="term" value="C:membrane"/>
    <property type="evidence" value="ECO:0007669"/>
    <property type="project" value="UniProtKB-SubCell"/>
</dbReference>
<keyword evidence="10" id="KW-0496">Mitochondrion</keyword>
<dbReference type="PROSITE" id="PS51421">
    <property type="entry name" value="RAS"/>
    <property type="match status" value="1"/>
</dbReference>
<dbReference type="EMBL" id="OVEO01000013">
    <property type="protein sequence ID" value="SPQ99925.1"/>
    <property type="molecule type" value="Genomic_DNA"/>
</dbReference>
<keyword evidence="11" id="KW-1185">Reference proteome</keyword>
<dbReference type="PROSITE" id="PS51419">
    <property type="entry name" value="RAB"/>
    <property type="match status" value="1"/>
</dbReference>
<dbReference type="PRINTS" id="PR00449">
    <property type="entry name" value="RASTRNSFRMNG"/>
</dbReference>
<evidence type="ECO:0000256" key="1">
    <source>
        <dbReference type="ARBA" id="ARBA00004635"/>
    </source>
</evidence>
<dbReference type="InterPro" id="IPR001806">
    <property type="entry name" value="Small_GTPase"/>
</dbReference>
<evidence type="ECO:0000256" key="8">
    <source>
        <dbReference type="SAM" id="MobiDB-lite"/>
    </source>
</evidence>
<keyword evidence="5" id="KW-0472">Membrane</keyword>
<protein>
    <submittedName>
        <fullName evidence="9">Uncharacterized protein</fullName>
    </submittedName>
</protein>
<dbReference type="FunFam" id="3.40.50.300:FF:000274">
    <property type="entry name" value="ras-related protein RABA5a"/>
    <property type="match status" value="1"/>
</dbReference>
<evidence type="ECO:0000313" key="12">
    <source>
        <dbReference type="Proteomes" id="UP000290189"/>
    </source>
</evidence>
<dbReference type="PANTHER" id="PTHR47979">
    <property type="entry name" value="DRAB11-RELATED"/>
    <property type="match status" value="1"/>
</dbReference>
<keyword evidence="6" id="KW-0449">Lipoprotein</keyword>
<reference evidence="9 11" key="1">
    <citation type="submission" date="2015-02" db="EMBL/GenBank/DDBJ databases">
        <authorList>
            <person name="Chooi Y.-H."/>
        </authorList>
    </citation>
    <scope>NUCLEOTIDE SEQUENCE [LARGE SCALE GENOMIC DNA]</scope>
    <source>
        <strain evidence="9">E3</strain>
    </source>
</reference>
<keyword evidence="7" id="KW-0636">Prenylation</keyword>
<dbReference type="GO" id="GO:0003924">
    <property type="term" value="F:GTPase activity"/>
    <property type="evidence" value="ECO:0007669"/>
    <property type="project" value="InterPro"/>
</dbReference>
<evidence type="ECO:0000256" key="7">
    <source>
        <dbReference type="ARBA" id="ARBA00023289"/>
    </source>
</evidence>
<evidence type="ECO:0000256" key="4">
    <source>
        <dbReference type="ARBA" id="ARBA00023134"/>
    </source>
</evidence>
<evidence type="ECO:0000313" key="10">
    <source>
        <dbReference type="EMBL" id="SPQ99925.1"/>
    </source>
</evidence>
<dbReference type="Pfam" id="PF00071">
    <property type="entry name" value="Ras"/>
    <property type="match status" value="1"/>
</dbReference>
<dbReference type="EMBL" id="CDSF01000127">
    <property type="protein sequence ID" value="CEP02414.1"/>
    <property type="molecule type" value="Genomic_DNA"/>
</dbReference>
<dbReference type="SMART" id="SM00173">
    <property type="entry name" value="RAS"/>
    <property type="match status" value="1"/>
</dbReference>
<dbReference type="SMART" id="SM00176">
    <property type="entry name" value="RAN"/>
    <property type="match status" value="1"/>
</dbReference>
<dbReference type="SMART" id="SM00174">
    <property type="entry name" value="RHO"/>
    <property type="match status" value="1"/>
</dbReference>